<feature type="compositionally biased region" description="Basic and acidic residues" evidence="1">
    <location>
        <begin position="57"/>
        <end position="68"/>
    </location>
</feature>
<feature type="compositionally biased region" description="Acidic residues" evidence="1">
    <location>
        <begin position="1"/>
        <end position="10"/>
    </location>
</feature>
<sequence>MPGVADEQEGSDPAHFPTEEEQQPVAGQQQRLQPGKEETEDDEVAMEARLAMQVGGRETHHQPADQRTQRRHRQRQGVEQEGNLAAPVGGGKPRGEHPLAGPAVPVHSKVDQQQQKQAAERRQFAQARRRHFAGIASAAPEQHAQTNRHGGEQRQQGHQPDAVGDIAQEFDHVTPPSSTAGASGPDSPANQSCERATCGSTRLPAQGSQPRRGQ</sequence>
<reference evidence="2" key="1">
    <citation type="submission" date="2019-08" db="EMBL/GenBank/DDBJ databases">
        <authorList>
            <person name="Kucharzyk K."/>
            <person name="Murdoch R.W."/>
            <person name="Higgins S."/>
            <person name="Loffler F."/>
        </authorList>
    </citation>
    <scope>NUCLEOTIDE SEQUENCE</scope>
</reference>
<gene>
    <name evidence="2" type="ORF">SDC9_185873</name>
</gene>
<proteinExistence type="predicted"/>
<feature type="region of interest" description="Disordered" evidence="1">
    <location>
        <begin position="1"/>
        <end position="214"/>
    </location>
</feature>
<accession>A0A645HJG9</accession>
<dbReference type="EMBL" id="VSSQ01093517">
    <property type="protein sequence ID" value="MPN38349.1"/>
    <property type="molecule type" value="Genomic_DNA"/>
</dbReference>
<dbReference type="AlphaFoldDB" id="A0A645HJG9"/>
<feature type="compositionally biased region" description="Polar residues" evidence="1">
    <location>
        <begin position="188"/>
        <end position="200"/>
    </location>
</feature>
<comment type="caution">
    <text evidence="2">The sequence shown here is derived from an EMBL/GenBank/DDBJ whole genome shotgun (WGS) entry which is preliminary data.</text>
</comment>
<evidence type="ECO:0000313" key="2">
    <source>
        <dbReference type="EMBL" id="MPN38349.1"/>
    </source>
</evidence>
<organism evidence="2">
    <name type="scientific">bioreactor metagenome</name>
    <dbReference type="NCBI Taxonomy" id="1076179"/>
    <lineage>
        <taxon>unclassified sequences</taxon>
        <taxon>metagenomes</taxon>
        <taxon>ecological metagenomes</taxon>
    </lineage>
</organism>
<protein>
    <submittedName>
        <fullName evidence="2">Uncharacterized protein</fullName>
    </submittedName>
</protein>
<evidence type="ECO:0000256" key="1">
    <source>
        <dbReference type="SAM" id="MobiDB-lite"/>
    </source>
</evidence>
<name>A0A645HJG9_9ZZZZ</name>